<comment type="caution">
    <text evidence="2">The sequence shown here is derived from an EMBL/GenBank/DDBJ whole genome shotgun (WGS) entry which is preliminary data.</text>
</comment>
<keyword evidence="3" id="KW-1185">Reference proteome</keyword>
<proteinExistence type="predicted"/>
<dbReference type="InterPro" id="IPR015943">
    <property type="entry name" value="WD40/YVTN_repeat-like_dom_sf"/>
</dbReference>
<sequence length="656" mass="73017">MAHYEERISELSEDLDVFMEDYEEDAPETRDEEIVFMQEGFLDKLSDIIDAVRDAQAAGCNGLDDLIKQADRIISNAIRWAHQGDPMGPYSESHMPSFAHNEHTAPLLIDGHKEGEFSHGFAGTIAVPGLESLLRALGSDRSLAEIKADMKSKLPQAWKKTLRPHPLSTTCSRFRDDIPEWRATETNSRATAVFEARCEISSGDIPYPLGLRLSSNGNIIAVASMGGYKNRTPYIYYYLPNQEEDPHGQFMKTHVIKADLVSTVDDLLLDDQRKLIFAADWKRVKSYQCDDPTGTGRKAKRVHTLDSENYAGPLAMLPNGRLLRAGKEAVAVWDLKSLPTHGVTGKDIIGSKLDAEDMDTWRDDPESIEPSSGSKPTTTISLDVGDGEDSDGFVINIWHPHPSQANTMLSATDPESEKYSCGAIDLESGGKTTMRFLGHGGSVDGFSTSNVDPNIFLTWSGDGHARLFDVRQVLPVLTIASSEHPEPLPAAVLAHPDGVPFVFVGADSSQHIKLWDIRSQQSVYELATGNNSVEGMAWDAASNTLYASTSCDYIDRNGRHTGYRRARIPRRTTVEQEEDVDEFDESEEEDEDEDEENESGDDDICWPQRAHYAENYFGHVFDAGDHRFYKFSFKTDPNPEILPYYGSGSMSRGDFW</sequence>
<dbReference type="OrthoDB" id="548949at2759"/>
<feature type="region of interest" description="Disordered" evidence="1">
    <location>
        <begin position="359"/>
        <end position="381"/>
    </location>
</feature>
<dbReference type="EMBL" id="JADNYJ010000024">
    <property type="protein sequence ID" value="KAF8905031.1"/>
    <property type="molecule type" value="Genomic_DNA"/>
</dbReference>
<dbReference type="AlphaFoldDB" id="A0A9P5NSB9"/>
<dbReference type="SUPFAM" id="SSF50978">
    <property type="entry name" value="WD40 repeat-like"/>
    <property type="match status" value="1"/>
</dbReference>
<reference evidence="2" key="1">
    <citation type="submission" date="2020-11" db="EMBL/GenBank/DDBJ databases">
        <authorList>
            <consortium name="DOE Joint Genome Institute"/>
            <person name="Ahrendt S."/>
            <person name="Riley R."/>
            <person name="Andreopoulos W."/>
            <person name="LaButti K."/>
            <person name="Pangilinan J."/>
            <person name="Ruiz-duenas F.J."/>
            <person name="Barrasa J.M."/>
            <person name="Sanchez-Garcia M."/>
            <person name="Camarero S."/>
            <person name="Miyauchi S."/>
            <person name="Serrano A."/>
            <person name="Linde D."/>
            <person name="Babiker R."/>
            <person name="Drula E."/>
            <person name="Ayuso-Fernandez I."/>
            <person name="Pacheco R."/>
            <person name="Padilla G."/>
            <person name="Ferreira P."/>
            <person name="Barriuso J."/>
            <person name="Kellner H."/>
            <person name="Castanera R."/>
            <person name="Alfaro M."/>
            <person name="Ramirez L."/>
            <person name="Pisabarro A.G."/>
            <person name="Kuo A."/>
            <person name="Tritt A."/>
            <person name="Lipzen A."/>
            <person name="He G."/>
            <person name="Yan M."/>
            <person name="Ng V."/>
            <person name="Cullen D."/>
            <person name="Martin F."/>
            <person name="Rosso M.-N."/>
            <person name="Henrissat B."/>
            <person name="Hibbett D."/>
            <person name="Martinez A.T."/>
            <person name="Grigoriev I.V."/>
        </authorList>
    </citation>
    <scope>NUCLEOTIDE SEQUENCE</scope>
    <source>
        <strain evidence="2">AH 44721</strain>
    </source>
</reference>
<evidence type="ECO:0000313" key="3">
    <source>
        <dbReference type="Proteomes" id="UP000724874"/>
    </source>
</evidence>
<dbReference type="Gene3D" id="2.130.10.10">
    <property type="entry name" value="YVTN repeat-like/Quinoprotein amine dehydrogenase"/>
    <property type="match status" value="1"/>
</dbReference>
<feature type="compositionally biased region" description="Acidic residues" evidence="1">
    <location>
        <begin position="575"/>
        <end position="604"/>
    </location>
</feature>
<protein>
    <submittedName>
        <fullName evidence="2">WD40-repeat-containing domain protein</fullName>
    </submittedName>
</protein>
<gene>
    <name evidence="2" type="ORF">CPB84DRAFT_1772222</name>
</gene>
<accession>A0A9P5NSB9</accession>
<feature type="region of interest" description="Disordered" evidence="1">
    <location>
        <begin position="567"/>
        <end position="604"/>
    </location>
</feature>
<feature type="compositionally biased region" description="Polar residues" evidence="1">
    <location>
        <begin position="369"/>
        <end position="381"/>
    </location>
</feature>
<organism evidence="2 3">
    <name type="scientific">Gymnopilus junonius</name>
    <name type="common">Spectacular rustgill mushroom</name>
    <name type="synonym">Gymnopilus spectabilis subsp. junonius</name>
    <dbReference type="NCBI Taxonomy" id="109634"/>
    <lineage>
        <taxon>Eukaryota</taxon>
        <taxon>Fungi</taxon>
        <taxon>Dikarya</taxon>
        <taxon>Basidiomycota</taxon>
        <taxon>Agaricomycotina</taxon>
        <taxon>Agaricomycetes</taxon>
        <taxon>Agaricomycetidae</taxon>
        <taxon>Agaricales</taxon>
        <taxon>Agaricineae</taxon>
        <taxon>Hymenogastraceae</taxon>
        <taxon>Gymnopilus</taxon>
    </lineage>
</organism>
<evidence type="ECO:0000256" key="1">
    <source>
        <dbReference type="SAM" id="MobiDB-lite"/>
    </source>
</evidence>
<name>A0A9P5NSB9_GYMJU</name>
<evidence type="ECO:0000313" key="2">
    <source>
        <dbReference type="EMBL" id="KAF8905031.1"/>
    </source>
</evidence>
<dbReference type="InterPro" id="IPR036322">
    <property type="entry name" value="WD40_repeat_dom_sf"/>
</dbReference>
<dbReference type="Proteomes" id="UP000724874">
    <property type="component" value="Unassembled WGS sequence"/>
</dbReference>